<dbReference type="GO" id="GO:0045053">
    <property type="term" value="P:protein retention in Golgi apparatus"/>
    <property type="evidence" value="ECO:0007669"/>
    <property type="project" value="TreeGrafter"/>
</dbReference>
<evidence type="ECO:0000259" key="7">
    <source>
        <dbReference type="Pfam" id="PF25036"/>
    </source>
</evidence>
<feature type="domain" description="Intermembrane lipid transfer protein VPS13-like C-terminal" evidence="8">
    <location>
        <begin position="3824"/>
        <end position="3922"/>
    </location>
</feature>
<feature type="domain" description="VPS13-like middle region" evidence="6">
    <location>
        <begin position="969"/>
        <end position="1226"/>
    </location>
</feature>
<feature type="region of interest" description="Disordered" evidence="4">
    <location>
        <begin position="1231"/>
        <end position="1255"/>
    </location>
</feature>
<evidence type="ECO:0000259" key="8">
    <source>
        <dbReference type="Pfam" id="PF25037"/>
    </source>
</evidence>
<feature type="domain" description="VPS13-like middle region" evidence="6">
    <location>
        <begin position="1453"/>
        <end position="2245"/>
    </location>
</feature>
<keyword evidence="2" id="KW-0813">Transport</keyword>
<feature type="compositionally biased region" description="Acidic residues" evidence="4">
    <location>
        <begin position="731"/>
        <end position="743"/>
    </location>
</feature>
<feature type="domain" description="Chorein N-terminal" evidence="5">
    <location>
        <begin position="38"/>
        <end position="800"/>
    </location>
</feature>
<evidence type="ECO:0000256" key="4">
    <source>
        <dbReference type="SAM" id="MobiDB-lite"/>
    </source>
</evidence>
<dbReference type="Pfam" id="PF12624">
    <property type="entry name" value="VPS13_N"/>
    <property type="match status" value="1"/>
</dbReference>
<dbReference type="InterPro" id="IPR056748">
    <property type="entry name" value="VPS13-like_C"/>
</dbReference>
<feature type="compositionally biased region" description="Basic and acidic residues" evidence="4">
    <location>
        <begin position="744"/>
        <end position="753"/>
    </location>
</feature>
<dbReference type="InterPro" id="IPR009543">
    <property type="entry name" value="VPS13_VAB"/>
</dbReference>
<feature type="region of interest" description="Disordered" evidence="4">
    <location>
        <begin position="2642"/>
        <end position="2665"/>
    </location>
</feature>
<keyword evidence="10" id="KW-1185">Reference proteome</keyword>
<gene>
    <name evidence="9" type="ORF">P5673_004576</name>
</gene>
<evidence type="ECO:0000256" key="1">
    <source>
        <dbReference type="ARBA" id="ARBA00006545"/>
    </source>
</evidence>
<organism evidence="9 10">
    <name type="scientific">Acropora cervicornis</name>
    <name type="common">Staghorn coral</name>
    <dbReference type="NCBI Taxonomy" id="6130"/>
    <lineage>
        <taxon>Eukaryota</taxon>
        <taxon>Metazoa</taxon>
        <taxon>Cnidaria</taxon>
        <taxon>Anthozoa</taxon>
        <taxon>Hexacorallia</taxon>
        <taxon>Scleractinia</taxon>
        <taxon>Astrocoeniina</taxon>
        <taxon>Acroporidae</taxon>
        <taxon>Acropora</taxon>
    </lineage>
</organism>
<feature type="region of interest" description="Disordered" evidence="4">
    <location>
        <begin position="2256"/>
        <end position="2275"/>
    </location>
</feature>
<dbReference type="InterPro" id="IPR026847">
    <property type="entry name" value="VPS13"/>
</dbReference>
<feature type="region of interest" description="Disordered" evidence="4">
    <location>
        <begin position="731"/>
        <end position="758"/>
    </location>
</feature>
<comment type="caution">
    <text evidence="9">The sequence shown here is derived from an EMBL/GenBank/DDBJ whole genome shotgun (WGS) entry which is preliminary data.</text>
</comment>
<evidence type="ECO:0000256" key="2">
    <source>
        <dbReference type="ARBA" id="ARBA00022448"/>
    </source>
</evidence>
<evidence type="ECO:0000313" key="10">
    <source>
        <dbReference type="Proteomes" id="UP001249851"/>
    </source>
</evidence>
<keyword evidence="3" id="KW-0445">Lipid transport</keyword>
<evidence type="ECO:0000259" key="6">
    <source>
        <dbReference type="Pfam" id="PF25033"/>
    </source>
</evidence>
<evidence type="ECO:0000313" key="9">
    <source>
        <dbReference type="EMBL" id="KAK2570865.1"/>
    </source>
</evidence>
<dbReference type="GO" id="GO:0006869">
    <property type="term" value="P:lipid transport"/>
    <property type="evidence" value="ECO:0007669"/>
    <property type="project" value="UniProtKB-KW"/>
</dbReference>
<dbReference type="Pfam" id="PF25036">
    <property type="entry name" value="VPS13_VAB"/>
    <property type="match status" value="1"/>
</dbReference>
<feature type="compositionally biased region" description="Basic and acidic residues" evidence="4">
    <location>
        <begin position="2600"/>
        <end position="2610"/>
    </location>
</feature>
<proteinExistence type="inferred from homology"/>
<dbReference type="PANTHER" id="PTHR16166:SF146">
    <property type="entry name" value="VACUOLAR PROTEIN SORTING-ASSOCIATED PROTEIN 13A-LIKE ISOFORM X1"/>
    <property type="match status" value="1"/>
</dbReference>
<evidence type="ECO:0000259" key="5">
    <source>
        <dbReference type="Pfam" id="PF12624"/>
    </source>
</evidence>
<protein>
    <submittedName>
        <fullName evidence="9">Intermembrane lipid transfer protein VPS13C</fullName>
    </submittedName>
</protein>
<dbReference type="Pfam" id="PF25037">
    <property type="entry name" value="VPS13_C"/>
    <property type="match status" value="1"/>
</dbReference>
<dbReference type="InterPro" id="IPR056747">
    <property type="entry name" value="VPS13-like_M"/>
</dbReference>
<name>A0AAD9R156_ACRCE</name>
<dbReference type="EMBL" id="JARQWQ010000007">
    <property type="protein sequence ID" value="KAK2570865.1"/>
    <property type="molecule type" value="Genomic_DNA"/>
</dbReference>
<reference evidence="9" key="2">
    <citation type="journal article" date="2023" name="Science">
        <title>Genomic signatures of disease resistance in endangered staghorn corals.</title>
        <authorList>
            <person name="Vollmer S.V."/>
            <person name="Selwyn J.D."/>
            <person name="Despard B.A."/>
            <person name="Roesel C.L."/>
        </authorList>
    </citation>
    <scope>NUCLEOTIDE SEQUENCE</scope>
    <source>
        <strain evidence="9">K2</strain>
    </source>
</reference>
<feature type="region of interest" description="Disordered" evidence="4">
    <location>
        <begin position="2597"/>
        <end position="2620"/>
    </location>
</feature>
<accession>A0AAD9R156</accession>
<feature type="region of interest" description="Disordered" evidence="4">
    <location>
        <begin position="2537"/>
        <end position="2557"/>
    </location>
</feature>
<feature type="domain" description="Vacuolar protein sorting-associated protein 13 VPS13 adaptor binding" evidence="7">
    <location>
        <begin position="2663"/>
        <end position="3198"/>
    </location>
</feature>
<dbReference type="InterPro" id="IPR026854">
    <property type="entry name" value="VPS13_N"/>
</dbReference>
<dbReference type="Proteomes" id="UP001249851">
    <property type="component" value="Unassembled WGS sequence"/>
</dbReference>
<dbReference type="Pfam" id="PF25033">
    <property type="entry name" value="VPS13_M"/>
    <property type="match status" value="2"/>
</dbReference>
<evidence type="ECO:0000256" key="3">
    <source>
        <dbReference type="ARBA" id="ARBA00023055"/>
    </source>
</evidence>
<dbReference type="PANTHER" id="PTHR16166">
    <property type="entry name" value="VACUOLAR PROTEIN SORTING-ASSOCIATED PROTEIN VPS13"/>
    <property type="match status" value="1"/>
</dbReference>
<sequence length="3961" mass="443230">MRKLSSTCSETRRCLGFVAVHASFAYALSVLEKRLKAVTSPANPFAVGFTLQNLSAETTNEFWQEAVVNASAKTVYKIMSLDCLSVYWNTNQRPSSFYGGQKSWKRLMSQGVSSKASSPSDFEFILKPLSAECHVIMDQSSEMVLDTPKLLIEVLQQELSLMLSQNQFHNLVDMFESFELMAINQLFRKYQPTSPIKANPRAWWKYAYTAICEERIRSWTWARMKEHRIKYRLYKQLWIETLKGFGEDERERKLTTIQSLEDTLDIPSILIARKHAESQVPPKERFRSGHGHERPSSSWLSWFGFGSENSESSSYHEGAMHNVKEGKEDIWSMLSGASLTAEEKEKLYKAIDYDENVRVKYPVEYIKSRVTFNLDRCTFVLLDAKNKEIAQLDTEGFDARLEQRPGQSAFRFHGKINRFKMLGYSEDKENQLSLLSSKTSASEGTPLVDCVLETKPLQLSANYAVKLKVEPIEAHYDSTTIDKIVSFFSMPESSKLKELEMAAANSFQELQKWTRAGLVYAITQHEVTYLDIDVRTPFIVIPEYGTLQREGSILAVDLGHFKVVSSLAPRDDASVEKLSDHELEEMFYDKFEMTLDDVQVMLIDKGVNWKSMLDIPAASPYHILPSTALTIQFQKSITSDNVELPEFKVSSVLPSLHFKFSDAKFRTLMMFVDHFPVGVTEPSPLEEKERDVGPKKWRSSASTLSLEEAEDLQAVVNDAFASRLQRTESEEEDVWYDAEENVSEESHDEKRPASETAQNVTKMKFSGTFTIGQLLVTVNKANEQSNSDTDLPYLSLEIKDLRTDVAVFSWHLQAQMKLGFIQLLDHHWKDVDGSNLCMLSSSAVQDWITVNYVKADPTGPEFETKFHSVEQFLEVRFSSLRLTAKQEAIASLQIFVLSLFQSVGREPDWKAVPQRLLETITEEDPVESSPVIAKEGKLPSNSEVVNFKISALIEEVTVILSAMDQYVGKIEVQDLDVTVDVIPSETIITTKLKDFKISDLREGTLYPNIVDLTDNTVFDCKVTIFNKSAQGAIADQDPTALDLSVDVKLGKLRFVFLEYFVAHLQNFIQAIVSPETVAYAQNVTQKMVLNQVQYIQTQGAKIGLSISVNAPQIRIPCNSKSQEMLVADLGQLHISNSIKSSSQYGLIDTMDVSLSSFQVSGLSQVEKHLSCYLIEPVQLNVVVKRRLSTEASDLPLIEVVGNLALFKINLGISDFRMLMMVINDNLLEGRGERQGAPKSSEPLPPDEDLKSITAGESLDRTDAGSVISEKEETSVKCTFTLGKVQVNSPKVVEGMMKPYLILEAKDMRATVTIDKWLLAASAKLGAIEMLDNLNTGSDGSPVKFLSSSRDDDLISMSYESVDPKCPQFESTFNSIEQHVNILFSKLRIDCLQKSLMDLQMHGLAVIDCLKGTDVTPTPTSKQESLTTETYVGDTVSLKVETTLSEIEVLIRISEKNLAEVKIQGLMAEFHLLKSWLLLKSRQKGLSVIDLDSTSYYPEIIAVENEDVFDFEFKYFNNVKQSEGEANSHTELTKLDGNLKLHLGRIKIVFLYKFIAQLWKFVEPLTSPQSTQYVQETAQRAVTERMASLQSEGTRIGLQIQVSAPLVIIPRHSRSVDMLFVDLGLLDIQNEFDILPLPQESGGMKAVFEIIELSLQSVQLSRGVMDLSSSAVIKRHLIEPIKLDAHVKRSLLPPGHNVPILECTATLGIVKMNLGQQDYHVLTTLFQENLKEADESGELQEHHQPLGGVSMEIEAEHMESPPIGGLSADLHQPEEAAVTVWDRMVFSFDFVGASLTLYSNEETLNPLNPQSSQFEPANKLCLFEVDKSMVTIVLPSDSSVQIHCLLNECVVEDVRKGIISEFPRLIDKRMARNPDGRKLQTPEEMCDVVFSLSASGEMNVDITLQNAAIFVNFPFLFSLLEFFVSPPQGASENVERIATASQTDRPAPYVSVSEVEGPYLPHTEERVLDAVDFISEVDAAMLEAPSGLKIKARCVVKEPEIFFLSDATKKDSEALIVQAEVELDYSMKEGKQMLSAKLTELQMQASQFPDVEKTSYKVLNPCSMTFSYSTPASDKGGQDIAIYLEAMRFDFSPGLLATVTNVIKELTGQRGVGVAVQTVGHEVIAAPSDLWDAKPASADYWYKKKAIEDSKPKLVKRKTAEDKLVVTAKDVRVVLVNEIEGAHVPLLLVESSVKAQASDWSAQLKVESDIAVQISFYNERLAAWEPLLEPITEGQETNMWEVQIKVFLAEGYVSSFSPQDDSNPCDGPPTDTVDGTVMTPVAQDEAESSFRSLTQRKSSFRKLSLRRQSAEKPIQVSKGSKSDHEDDLDYEGAVAMFIQSTGRVFSESSSDDDGFDVVDAPKDEVDACPEATTSQSQATYIVINSHDVLQLTVTPTALEVLTELSQLWTTERTKKPRTVPRPIFLLRNELGIHAEVTVSPNHQISDSDQVTVRRRVSKQASAKLMSLAGAGVGFSHDTQGVSLKQQISHKSDPLFIRLRDKLHKIRRKRTDSEPVSLAEIRQRKLSLQVTPALQAAGHGLASKARNSRGRLSSDPEIFTNKGTISTSLPALAVGGTDADHKAQGDGSVERVRETALFARPPPEERTEDSRAPTDGTSAGIADSRLGKTVANIGVFAGGIVAPHQGNRGSGRLQRKQVEPDDTEDNDNTLSLTVDGFDHLAVISIARSGLFLYELSPRDAALREENHKWYIVIQVEIKNGHKTVTLRSPLQLQNHLEVALDVFVKRKLSSASTEKVSSKLFTVEPGGAQNVPLQVAYKEEIFIKPSDTNFDLAATALSWRKFSKEEPSCILACPPVKDSTSPNTFYIKALFQTDCLNKLPSGDDSPHHVIHLYPPLIIQNKLPVDLELSAMAQSNDVDLLHPGEKLSIVSMCPGDNCQLKIVMKNYEDLNWIGHMVIRKETDKSLSLLMKSQEETPKELFLGVLTLHQSGTREMFIYSPYWLINKTGLHVEYRVSKTKQVYVQSAVDKHPLLFNFTETTYRKAKLRLPGHPWSSKFSLDAVGDSGKVTCKTNDGKKFEFILQIELSRTGLTKLVTLTPKYVIINNTEISLSFIENRCKNSLWFVVEPGECKPFWPIDRSGVLVVKPTMSKVISKPFGFSLSHTTVLRISDLRALSVDVHCEVEDSVTTIVVSAYTPGIGTVRIENLCENTAIRFHQKNNGQVIVLNSDQKILYTWDDPQGDRKLLWKPYMAKNKSIEVPVDKDDSGEVRVELDENSPPVKDERKDLENKDTTCGLICGSSAGRESDVIDHGVWTDAVDGPKHRVKKTIYWVSVMDGLQRVIIFTDRENLSSLVRKCCDYEIVNIALFISLDGVGLSLVNSKPDEVAYIRLSCSTSIWQVERSPGKWKSLNLELQTWVEDAWRNKDGVIDLEDRMVDFNTMTMIRPHRGAIRRLFEPAVWFNYTSSDHYHSLYFKTYKVQIDNQQTGAVYPVALYPASIPPNVIRNSGFKPFVEMSLIYHEDPKEDMHHIKYAKALVQEMNVKIDIGFIISLLRLFSQEKKQLEEESYFAEDLEKVAVTLKETEAVKAALQTQRLVFLEYFHLSPLKINLSFSLASSLDDEDEDQAFIHELWDFFIDSVGATLTDINDAELRLAYFERVSVFLTQENLVAQIRSHYTMQAVRQFYVLVLGLDVLGNPYALVHGIKEGVKDFFYEPYQGIVAGPGGFAQGFARGVQSLLGHVIGDTAGAFSRITGSLGQAVATLTFDSKFQMRRRLRMQLHPHGIGQGLIKGGTSLLMGLYFGVSGVVVKPVTGARSEGVEGFFKGIGKGLLGLLAHPTGGVIDMVSFTLDGVRRSAEFTGEDIVVRRLPRFTAPNMPLKPYSEHDAKGLAILKSLDHVDDVYVDHVTVTNEESSYVVLLTNRRIFNLYKSKFWLGWRVRWSCQYEDIVGVSCLKANALVIQREYNKDDPASISLASPVYEIVSSDESILESLKSKIENALRHYR</sequence>
<dbReference type="GO" id="GO:0006623">
    <property type="term" value="P:protein targeting to vacuole"/>
    <property type="evidence" value="ECO:0007669"/>
    <property type="project" value="TreeGrafter"/>
</dbReference>
<reference evidence="9" key="1">
    <citation type="journal article" date="2023" name="G3 (Bethesda)">
        <title>Whole genome assembly and annotation of the endangered Caribbean coral Acropora cervicornis.</title>
        <authorList>
            <person name="Selwyn J.D."/>
            <person name="Vollmer S.V."/>
        </authorList>
    </citation>
    <scope>NUCLEOTIDE SEQUENCE</scope>
    <source>
        <strain evidence="9">K2</strain>
    </source>
</reference>
<comment type="similarity">
    <text evidence="1">Belongs to the VPS13 family.</text>
</comment>